<name>A0A0E9QK89_ANGAN</name>
<accession>A0A0E9QK89</accession>
<evidence type="ECO:0000313" key="1">
    <source>
        <dbReference type="EMBL" id="JAH16508.1"/>
    </source>
</evidence>
<proteinExistence type="predicted"/>
<dbReference type="AlphaFoldDB" id="A0A0E9QK89"/>
<reference evidence="1" key="1">
    <citation type="submission" date="2014-11" db="EMBL/GenBank/DDBJ databases">
        <authorList>
            <person name="Amaro Gonzalez C."/>
        </authorList>
    </citation>
    <scope>NUCLEOTIDE SEQUENCE</scope>
</reference>
<protein>
    <submittedName>
        <fullName evidence="1">Uncharacterized protein</fullName>
    </submittedName>
</protein>
<sequence length="36" mass="4093">MGLWYKGNQTSLPFRSCQNTSYFLAPPCLFVPLIQA</sequence>
<reference evidence="1" key="2">
    <citation type="journal article" date="2015" name="Fish Shellfish Immunol.">
        <title>Early steps in the European eel (Anguilla anguilla)-Vibrio vulnificus interaction in the gills: Role of the RtxA13 toxin.</title>
        <authorList>
            <person name="Callol A."/>
            <person name="Pajuelo D."/>
            <person name="Ebbesson L."/>
            <person name="Teles M."/>
            <person name="MacKenzie S."/>
            <person name="Amaro C."/>
        </authorList>
    </citation>
    <scope>NUCLEOTIDE SEQUENCE</scope>
</reference>
<organism evidence="1">
    <name type="scientific">Anguilla anguilla</name>
    <name type="common">European freshwater eel</name>
    <name type="synonym">Muraena anguilla</name>
    <dbReference type="NCBI Taxonomy" id="7936"/>
    <lineage>
        <taxon>Eukaryota</taxon>
        <taxon>Metazoa</taxon>
        <taxon>Chordata</taxon>
        <taxon>Craniata</taxon>
        <taxon>Vertebrata</taxon>
        <taxon>Euteleostomi</taxon>
        <taxon>Actinopterygii</taxon>
        <taxon>Neopterygii</taxon>
        <taxon>Teleostei</taxon>
        <taxon>Anguilliformes</taxon>
        <taxon>Anguillidae</taxon>
        <taxon>Anguilla</taxon>
    </lineage>
</organism>
<dbReference type="EMBL" id="GBXM01092069">
    <property type="protein sequence ID" value="JAH16508.1"/>
    <property type="molecule type" value="Transcribed_RNA"/>
</dbReference>